<name>A0ABU7XP48_9FLAO</name>
<evidence type="ECO:0000313" key="1">
    <source>
        <dbReference type="EMBL" id="MEF3832151.1"/>
    </source>
</evidence>
<dbReference type="EMBL" id="JAODOP010000001">
    <property type="protein sequence ID" value="MEF3832151.1"/>
    <property type="molecule type" value="Genomic_DNA"/>
</dbReference>
<proteinExistence type="predicted"/>
<dbReference type="PROSITE" id="PS51257">
    <property type="entry name" value="PROKAR_LIPOPROTEIN"/>
    <property type="match status" value="1"/>
</dbReference>
<protein>
    <submittedName>
        <fullName evidence="1">Uncharacterized protein</fullName>
    </submittedName>
</protein>
<accession>A0ABU7XP48</accession>
<evidence type="ECO:0000313" key="2">
    <source>
        <dbReference type="Proteomes" id="UP001337305"/>
    </source>
</evidence>
<dbReference type="Proteomes" id="UP001337305">
    <property type="component" value="Unassembled WGS sequence"/>
</dbReference>
<dbReference type="RefSeq" id="WP_303309136.1">
    <property type="nucleotide sequence ID" value="NZ_JAODOP010000001.1"/>
</dbReference>
<organism evidence="1 2">
    <name type="scientific">Flavivirga spongiicola</name>
    <dbReference type="NCBI Taxonomy" id="421621"/>
    <lineage>
        <taxon>Bacteria</taxon>
        <taxon>Pseudomonadati</taxon>
        <taxon>Bacteroidota</taxon>
        <taxon>Flavobacteriia</taxon>
        <taxon>Flavobacteriales</taxon>
        <taxon>Flavobacteriaceae</taxon>
        <taxon>Flavivirga</taxon>
    </lineage>
</organism>
<comment type="caution">
    <text evidence="1">The sequence shown here is derived from an EMBL/GenBank/DDBJ whole genome shotgun (WGS) entry which is preliminary data.</text>
</comment>
<gene>
    <name evidence="1" type="ORF">N1F79_03310</name>
</gene>
<sequence length="216" mass="24771">MKIKKHQLLFEKSLIVFMLFLFLLFSCNTPKYTYMFETGKHLDFSDGKWLLNRSKSNSKVFDAELYYQSKEQFGEILGKSLLEIHDVRLTRIIAPEIAFNLEKKELIQLHKDAGCDFLINIRGKITTENVGGFSLPSSSADYYATNEAYVSIKIYDLKTGHEVSSSKVYGKVIDRGYDSNKHRVIPTISTSSHNTMLLAAKKLISKYKKYQIKKGS</sequence>
<keyword evidence="2" id="KW-1185">Reference proteome</keyword>
<reference evidence="1 2" key="1">
    <citation type="submission" date="2022-09" db="EMBL/GenBank/DDBJ databases">
        <title>Genome sequencing of Flavivirga sp. MEBiC05379.</title>
        <authorList>
            <person name="Oh H.-M."/>
            <person name="Kwon K.K."/>
            <person name="Park M.J."/>
            <person name="Yang S.-H."/>
        </authorList>
    </citation>
    <scope>NUCLEOTIDE SEQUENCE [LARGE SCALE GENOMIC DNA]</scope>
    <source>
        <strain evidence="1 2">MEBiC05379</strain>
    </source>
</reference>